<name>A0A9D1Y9I7_9FIRM</name>
<proteinExistence type="predicted"/>
<dbReference type="AlphaFoldDB" id="A0A9D1Y9I7"/>
<reference evidence="1" key="2">
    <citation type="submission" date="2021-04" db="EMBL/GenBank/DDBJ databases">
        <authorList>
            <person name="Gilroy R."/>
        </authorList>
    </citation>
    <scope>NUCLEOTIDE SEQUENCE</scope>
    <source>
        <strain evidence="1">ChiBcec16_6824</strain>
    </source>
</reference>
<evidence type="ECO:0000313" key="1">
    <source>
        <dbReference type="EMBL" id="HIY20321.1"/>
    </source>
</evidence>
<sequence>MKWNELEVICRYPAEGEELRQLLLASFECFLVRELGDFVPVAEHPVCRTE</sequence>
<evidence type="ECO:0000313" key="2">
    <source>
        <dbReference type="Proteomes" id="UP000823868"/>
    </source>
</evidence>
<accession>A0A9D1Y9I7</accession>
<comment type="caution">
    <text evidence="1">The sequence shown here is derived from an EMBL/GenBank/DDBJ whole genome shotgun (WGS) entry which is preliminary data.</text>
</comment>
<organism evidence="1 2">
    <name type="scientific">Candidatus Flavonifractor merdigallinarum</name>
    <dbReference type="NCBI Taxonomy" id="2838589"/>
    <lineage>
        <taxon>Bacteria</taxon>
        <taxon>Bacillati</taxon>
        <taxon>Bacillota</taxon>
        <taxon>Clostridia</taxon>
        <taxon>Eubacteriales</taxon>
        <taxon>Oscillospiraceae</taxon>
        <taxon>Flavonifractor</taxon>
    </lineage>
</organism>
<gene>
    <name evidence="1" type="ORF">H9841_00275</name>
</gene>
<reference evidence="1" key="1">
    <citation type="journal article" date="2021" name="PeerJ">
        <title>Extensive microbial diversity within the chicken gut microbiome revealed by metagenomics and culture.</title>
        <authorList>
            <person name="Gilroy R."/>
            <person name="Ravi A."/>
            <person name="Getino M."/>
            <person name="Pursley I."/>
            <person name="Horton D.L."/>
            <person name="Alikhan N.F."/>
            <person name="Baker D."/>
            <person name="Gharbi K."/>
            <person name="Hall N."/>
            <person name="Watson M."/>
            <person name="Adriaenssens E.M."/>
            <person name="Foster-Nyarko E."/>
            <person name="Jarju S."/>
            <person name="Secka A."/>
            <person name="Antonio M."/>
            <person name="Oren A."/>
            <person name="Chaudhuri R.R."/>
            <person name="La Ragione R."/>
            <person name="Hildebrand F."/>
            <person name="Pallen M.J."/>
        </authorList>
    </citation>
    <scope>NUCLEOTIDE SEQUENCE</scope>
    <source>
        <strain evidence="1">ChiBcec16_6824</strain>
    </source>
</reference>
<dbReference type="Proteomes" id="UP000823868">
    <property type="component" value="Unassembled WGS sequence"/>
</dbReference>
<protein>
    <submittedName>
        <fullName evidence="1">Uncharacterized protein</fullName>
    </submittedName>
</protein>
<dbReference type="EMBL" id="DXDX01000005">
    <property type="protein sequence ID" value="HIY20321.1"/>
    <property type="molecule type" value="Genomic_DNA"/>
</dbReference>